<feature type="region of interest" description="Disordered" evidence="1">
    <location>
        <begin position="124"/>
        <end position="146"/>
    </location>
</feature>
<evidence type="ECO:0000313" key="3">
    <source>
        <dbReference type="Proteomes" id="UP001221898"/>
    </source>
</evidence>
<gene>
    <name evidence="2" type="ORF">AAFF_G00423560</name>
</gene>
<feature type="compositionally biased region" description="Polar residues" evidence="1">
    <location>
        <begin position="1"/>
        <end position="17"/>
    </location>
</feature>
<dbReference type="AlphaFoldDB" id="A0AAD7WZE6"/>
<reference evidence="2" key="1">
    <citation type="journal article" date="2023" name="Science">
        <title>Genome structures resolve the early diversification of teleost fishes.</title>
        <authorList>
            <person name="Parey E."/>
            <person name="Louis A."/>
            <person name="Montfort J."/>
            <person name="Bouchez O."/>
            <person name="Roques C."/>
            <person name="Iampietro C."/>
            <person name="Lluch J."/>
            <person name="Castinel A."/>
            <person name="Donnadieu C."/>
            <person name="Desvignes T."/>
            <person name="Floi Bucao C."/>
            <person name="Jouanno E."/>
            <person name="Wen M."/>
            <person name="Mejri S."/>
            <person name="Dirks R."/>
            <person name="Jansen H."/>
            <person name="Henkel C."/>
            <person name="Chen W.J."/>
            <person name="Zahm M."/>
            <person name="Cabau C."/>
            <person name="Klopp C."/>
            <person name="Thompson A.W."/>
            <person name="Robinson-Rechavi M."/>
            <person name="Braasch I."/>
            <person name="Lecointre G."/>
            <person name="Bobe J."/>
            <person name="Postlethwait J.H."/>
            <person name="Berthelot C."/>
            <person name="Roest Crollius H."/>
            <person name="Guiguen Y."/>
        </authorList>
    </citation>
    <scope>NUCLEOTIDE SEQUENCE</scope>
    <source>
        <strain evidence="2">NC1722</strain>
    </source>
</reference>
<evidence type="ECO:0000256" key="1">
    <source>
        <dbReference type="SAM" id="MobiDB-lite"/>
    </source>
</evidence>
<keyword evidence="3" id="KW-1185">Reference proteome</keyword>
<organism evidence="2 3">
    <name type="scientific">Aldrovandia affinis</name>
    <dbReference type="NCBI Taxonomy" id="143900"/>
    <lineage>
        <taxon>Eukaryota</taxon>
        <taxon>Metazoa</taxon>
        <taxon>Chordata</taxon>
        <taxon>Craniata</taxon>
        <taxon>Vertebrata</taxon>
        <taxon>Euteleostomi</taxon>
        <taxon>Actinopterygii</taxon>
        <taxon>Neopterygii</taxon>
        <taxon>Teleostei</taxon>
        <taxon>Notacanthiformes</taxon>
        <taxon>Halosauridae</taxon>
        <taxon>Aldrovandia</taxon>
    </lineage>
</organism>
<dbReference type="Proteomes" id="UP001221898">
    <property type="component" value="Unassembled WGS sequence"/>
</dbReference>
<sequence length="146" mass="15541">MAATITVSSLRPPTTEEQGGRRGCWAAVSISRREGLAGRQDSPPPPHRPPVPFESLRVSGAAPGHVWCHFSQAPLYSNYRGLASRRALPEGDQRSCKSMPESRPVSEMTFTCAAPLCQHSARFPLHGRSGGSSLPDGTARAGLPAP</sequence>
<feature type="compositionally biased region" description="Pro residues" evidence="1">
    <location>
        <begin position="42"/>
        <end position="52"/>
    </location>
</feature>
<protein>
    <submittedName>
        <fullName evidence="2">Uncharacterized protein</fullName>
    </submittedName>
</protein>
<evidence type="ECO:0000313" key="2">
    <source>
        <dbReference type="EMBL" id="KAJ8415376.1"/>
    </source>
</evidence>
<accession>A0AAD7WZE6</accession>
<proteinExistence type="predicted"/>
<feature type="region of interest" description="Disordered" evidence="1">
    <location>
        <begin position="1"/>
        <end position="56"/>
    </location>
</feature>
<comment type="caution">
    <text evidence="2">The sequence shown here is derived from an EMBL/GenBank/DDBJ whole genome shotgun (WGS) entry which is preliminary data.</text>
</comment>
<name>A0AAD7WZE6_9TELE</name>
<dbReference type="EMBL" id="JAINUG010000009">
    <property type="protein sequence ID" value="KAJ8415376.1"/>
    <property type="molecule type" value="Genomic_DNA"/>
</dbReference>